<dbReference type="GO" id="GO:0005975">
    <property type="term" value="P:carbohydrate metabolic process"/>
    <property type="evidence" value="ECO:0007669"/>
    <property type="project" value="InterPro"/>
</dbReference>
<dbReference type="InterPro" id="IPR041542">
    <property type="entry name" value="GH43_C2"/>
</dbReference>
<gene>
    <name evidence="8" type="ORF">SAMN05661044_01981</name>
</gene>
<comment type="similarity">
    <text evidence="1 5">Belongs to the glycosyl hydrolase 43 family.</text>
</comment>
<dbReference type="InterPro" id="IPR006710">
    <property type="entry name" value="Glyco_hydro_43"/>
</dbReference>
<accession>A0A1H7MF52</accession>
<protein>
    <submittedName>
        <fullName evidence="8">Beta-xylosidase</fullName>
    </submittedName>
</protein>
<dbReference type="Pfam" id="PF04616">
    <property type="entry name" value="Glyco_hydro_43"/>
    <property type="match status" value="1"/>
</dbReference>
<dbReference type="Proteomes" id="UP000199421">
    <property type="component" value="Unassembled WGS sequence"/>
</dbReference>
<feature type="site" description="Important for catalytic activity, responsible for pKa modulation of the active site Glu and correct orientation of both the proton donor and substrate" evidence="4">
    <location>
        <position position="163"/>
    </location>
</feature>
<dbReference type="CDD" id="cd09001">
    <property type="entry name" value="GH43_FsAxh1-like"/>
    <property type="match status" value="1"/>
</dbReference>
<evidence type="ECO:0000256" key="4">
    <source>
        <dbReference type="PIRSR" id="PIRSR606710-2"/>
    </source>
</evidence>
<dbReference type="SUPFAM" id="SSF49899">
    <property type="entry name" value="Concanavalin A-like lectins/glucanases"/>
    <property type="match status" value="1"/>
</dbReference>
<evidence type="ECO:0000256" key="5">
    <source>
        <dbReference type="RuleBase" id="RU361187"/>
    </source>
</evidence>
<evidence type="ECO:0000256" key="3">
    <source>
        <dbReference type="ARBA" id="ARBA00023295"/>
    </source>
</evidence>
<dbReference type="PANTHER" id="PTHR42812:SF12">
    <property type="entry name" value="BETA-XYLOSIDASE-RELATED"/>
    <property type="match status" value="1"/>
</dbReference>
<dbReference type="Gene3D" id="2.60.120.200">
    <property type="match status" value="1"/>
</dbReference>
<dbReference type="GO" id="GO:0004553">
    <property type="term" value="F:hydrolase activity, hydrolyzing O-glycosyl compounds"/>
    <property type="evidence" value="ECO:0007669"/>
    <property type="project" value="InterPro"/>
</dbReference>
<dbReference type="Gene3D" id="2.115.10.20">
    <property type="entry name" value="Glycosyl hydrolase domain, family 43"/>
    <property type="match status" value="1"/>
</dbReference>
<evidence type="ECO:0000256" key="2">
    <source>
        <dbReference type="ARBA" id="ARBA00022801"/>
    </source>
</evidence>
<dbReference type="SUPFAM" id="SSF75005">
    <property type="entry name" value="Arabinanase/levansucrase/invertase"/>
    <property type="match status" value="1"/>
</dbReference>
<dbReference type="PANTHER" id="PTHR42812">
    <property type="entry name" value="BETA-XYLOSIDASE"/>
    <property type="match status" value="1"/>
</dbReference>
<dbReference type="EMBL" id="FOAF01000001">
    <property type="protein sequence ID" value="SEL09774.1"/>
    <property type="molecule type" value="Genomic_DNA"/>
</dbReference>
<reference evidence="9" key="1">
    <citation type="submission" date="2016-10" db="EMBL/GenBank/DDBJ databases">
        <authorList>
            <person name="Varghese N."/>
            <person name="Submissions S."/>
        </authorList>
    </citation>
    <scope>NUCLEOTIDE SEQUENCE [LARGE SCALE GENOMIC DNA]</scope>
    <source>
        <strain evidence="9">DSM 18733</strain>
    </source>
</reference>
<feature type="chain" id="PRO_5011565091" evidence="6">
    <location>
        <begin position="21"/>
        <end position="526"/>
    </location>
</feature>
<evidence type="ECO:0000313" key="8">
    <source>
        <dbReference type="EMBL" id="SEL09774.1"/>
    </source>
</evidence>
<dbReference type="RefSeq" id="WP_202907775.1">
    <property type="nucleotide sequence ID" value="NZ_FOAF01000001.1"/>
</dbReference>
<sequence length="526" mass="61300">MMKYLLSILYSMFFSFLAFAQEEREWGDWSMWGDQGNGTYFNPIIPSDYSDIDCIRVGNDYYAISSTFQFSPGMTILHSKDLVNWQICGNAITDLTQVSEELNWSRMNRYGKGVWAGTLRHHNDRFYLFFGTPDEGYFMTSASRPEGPWEPLTHLLSDKGWDDCTAIWDDDGKAYFVGTHFSDGYKTYLFNMSSDGKSIDRKSTVLINIGNGREANKLIKVNGWYYLIFSEHKEDIGRYVMAKRSRKVTGPYNEEKQLALPNLEALEPNQGGVVLGRDSNWYFLTHHGTGDWSGRIVSLLPVTWINDWPIIGQVLPQKIGTMTWSGRIPIKEKERLSIKRSDDFDSEKLSLQWQWNYQPRKTKFSLLERPGWLRLKAYRPLQLNKLMYAGNTLTQRSFRKPENKIIVKMDVSNMTEGQKNGLCHFSSQHAAIGIVKEGNTRYLEYRKNDYITRGTQIRSSFIWLKSEWGLDGISRFYYSFDGDQFIPFGEPYPLVWGNYRGDRLGIYCFNDKTEEGYVDIDYFYYQ</sequence>
<dbReference type="Pfam" id="PF17851">
    <property type="entry name" value="GH43_C2"/>
    <property type="match status" value="1"/>
</dbReference>
<dbReference type="InterPro" id="IPR023296">
    <property type="entry name" value="Glyco_hydro_beta-prop_sf"/>
</dbReference>
<keyword evidence="9" id="KW-1185">Reference proteome</keyword>
<organism evidence="8 9">
    <name type="scientific">Olivibacter domesticus</name>
    <name type="common">Pseudosphingobacterium domesticum</name>
    <dbReference type="NCBI Taxonomy" id="407022"/>
    <lineage>
        <taxon>Bacteria</taxon>
        <taxon>Pseudomonadati</taxon>
        <taxon>Bacteroidota</taxon>
        <taxon>Sphingobacteriia</taxon>
        <taxon>Sphingobacteriales</taxon>
        <taxon>Sphingobacteriaceae</taxon>
        <taxon>Olivibacter</taxon>
    </lineage>
</organism>
<keyword evidence="3 5" id="KW-0326">Glycosidase</keyword>
<keyword evidence="2 5" id="KW-0378">Hydrolase</keyword>
<dbReference type="AlphaFoldDB" id="A0A1H7MF52"/>
<evidence type="ECO:0000256" key="1">
    <source>
        <dbReference type="ARBA" id="ARBA00009865"/>
    </source>
</evidence>
<dbReference type="STRING" id="407022.SAMN05661044_01981"/>
<dbReference type="InterPro" id="IPR013320">
    <property type="entry name" value="ConA-like_dom_sf"/>
</dbReference>
<evidence type="ECO:0000259" key="7">
    <source>
        <dbReference type="Pfam" id="PF17851"/>
    </source>
</evidence>
<feature type="domain" description="Beta-xylosidase C-terminal Concanavalin A-like" evidence="7">
    <location>
        <begin position="341"/>
        <end position="526"/>
    </location>
</feature>
<evidence type="ECO:0000256" key="6">
    <source>
        <dbReference type="SAM" id="SignalP"/>
    </source>
</evidence>
<evidence type="ECO:0000313" key="9">
    <source>
        <dbReference type="Proteomes" id="UP000199421"/>
    </source>
</evidence>
<proteinExistence type="inferred from homology"/>
<name>A0A1H7MF52_OLID1</name>
<dbReference type="InterPro" id="IPR051795">
    <property type="entry name" value="Glycosyl_Hydrlase_43"/>
</dbReference>
<feature type="signal peptide" evidence="6">
    <location>
        <begin position="1"/>
        <end position="20"/>
    </location>
</feature>
<keyword evidence="6" id="KW-0732">Signal</keyword>